<comment type="caution">
    <text evidence="1">The sequence shown here is derived from an EMBL/GenBank/DDBJ whole genome shotgun (WGS) entry which is preliminary data.</text>
</comment>
<organism evidence="1 2">
    <name type="scientific">Colocasia esculenta</name>
    <name type="common">Wild taro</name>
    <name type="synonym">Arum esculentum</name>
    <dbReference type="NCBI Taxonomy" id="4460"/>
    <lineage>
        <taxon>Eukaryota</taxon>
        <taxon>Viridiplantae</taxon>
        <taxon>Streptophyta</taxon>
        <taxon>Embryophyta</taxon>
        <taxon>Tracheophyta</taxon>
        <taxon>Spermatophyta</taxon>
        <taxon>Magnoliopsida</taxon>
        <taxon>Liliopsida</taxon>
        <taxon>Araceae</taxon>
        <taxon>Aroideae</taxon>
        <taxon>Colocasieae</taxon>
        <taxon>Colocasia</taxon>
    </lineage>
</organism>
<evidence type="ECO:0000313" key="2">
    <source>
        <dbReference type="Proteomes" id="UP000652761"/>
    </source>
</evidence>
<accession>A0A843W2R0</accession>
<keyword evidence="2" id="KW-1185">Reference proteome</keyword>
<dbReference type="AlphaFoldDB" id="A0A843W2R0"/>
<dbReference type="EMBL" id="NMUH01003155">
    <property type="protein sequence ID" value="MQM04102.1"/>
    <property type="molecule type" value="Genomic_DNA"/>
</dbReference>
<name>A0A843W2R0_COLES</name>
<evidence type="ECO:0000313" key="1">
    <source>
        <dbReference type="EMBL" id="MQM04102.1"/>
    </source>
</evidence>
<gene>
    <name evidence="1" type="ORF">Taro_036895</name>
</gene>
<dbReference type="Proteomes" id="UP000652761">
    <property type="component" value="Unassembled WGS sequence"/>
</dbReference>
<dbReference type="OrthoDB" id="125347at2759"/>
<sequence length="152" mass="17565">MIPIHRGMKICSIVDDVCRRWTLVKEQVELKCHISEMSNSAMKLLNGEDIDRIIDMHEILGQKIINIDVQVFGLEEIISFRASEEQSSVNNNIGSNISTSSCQEMRLRHLFYGFMEWLTEQSCFQLGKLAHHSLNRLAWHVNLRLIQTLLIA</sequence>
<protein>
    <submittedName>
        <fullName evidence="1">Uncharacterized protein</fullName>
    </submittedName>
</protein>
<reference evidence="1" key="1">
    <citation type="submission" date="2017-07" db="EMBL/GenBank/DDBJ databases">
        <title>Taro Niue Genome Assembly and Annotation.</title>
        <authorList>
            <person name="Atibalentja N."/>
            <person name="Keating K."/>
            <person name="Fields C.J."/>
        </authorList>
    </citation>
    <scope>NUCLEOTIDE SEQUENCE</scope>
    <source>
        <strain evidence="1">Niue_2</strain>
        <tissue evidence="1">Leaf</tissue>
    </source>
</reference>
<proteinExistence type="predicted"/>